<proteinExistence type="predicted"/>
<comment type="caution">
    <text evidence="2">The sequence shown here is derived from an EMBL/GenBank/DDBJ whole genome shotgun (WGS) entry which is preliminary data.</text>
</comment>
<organism evidence="2 3">
    <name type="scientific">Cellulosimicrobium cellulans F16</name>
    <dbReference type="NCBI Taxonomy" id="1350482"/>
    <lineage>
        <taxon>Bacteria</taxon>
        <taxon>Bacillati</taxon>
        <taxon>Actinomycetota</taxon>
        <taxon>Actinomycetes</taxon>
        <taxon>Micrococcales</taxon>
        <taxon>Promicromonosporaceae</taxon>
        <taxon>Cellulosimicrobium</taxon>
    </lineage>
</organism>
<dbReference type="Pfam" id="PF04230">
    <property type="entry name" value="PS_pyruv_trans"/>
    <property type="match status" value="1"/>
</dbReference>
<accession>A0A0M0F9H0</accession>
<reference evidence="2 3" key="1">
    <citation type="journal article" date="2015" name="Sci. Rep.">
        <title>Functional and structural properties of a novel cellulosome-like multienzyme complex: efficient glycoside hydrolysis of water-insoluble 7-xylosyl-10-deacetylpaclitaxel.</title>
        <authorList>
            <person name="Dou T.Y."/>
            <person name="Luan H.W."/>
            <person name="Ge G.B."/>
            <person name="Dong M.M."/>
            <person name="Zou H.F."/>
            <person name="He Y.Q."/>
            <person name="Cui P."/>
            <person name="Wang J.Y."/>
            <person name="Hao D.C."/>
            <person name="Yang S.L."/>
            <person name="Yang L."/>
        </authorList>
    </citation>
    <scope>NUCLEOTIDE SEQUENCE [LARGE SCALE GENOMIC DNA]</scope>
    <source>
        <strain evidence="2 3">F16</strain>
    </source>
</reference>
<dbReference type="Proteomes" id="UP000037387">
    <property type="component" value="Unassembled WGS sequence"/>
</dbReference>
<dbReference type="AlphaFoldDB" id="A0A0M0F9H0"/>
<dbReference type="EMBL" id="ATNL01000007">
    <property type="protein sequence ID" value="KON74108.1"/>
    <property type="molecule type" value="Genomic_DNA"/>
</dbReference>
<evidence type="ECO:0000313" key="2">
    <source>
        <dbReference type="EMBL" id="KON74108.1"/>
    </source>
</evidence>
<dbReference type="InterPro" id="IPR007345">
    <property type="entry name" value="Polysacch_pyruvyl_Trfase"/>
</dbReference>
<dbReference type="PATRIC" id="fig|1350482.3.peg.1674"/>
<dbReference type="PANTHER" id="PTHR36836:SF1">
    <property type="entry name" value="COLANIC ACID BIOSYNTHESIS PROTEIN WCAK"/>
    <property type="match status" value="1"/>
</dbReference>
<evidence type="ECO:0000259" key="1">
    <source>
        <dbReference type="Pfam" id="PF04230"/>
    </source>
</evidence>
<dbReference type="RefSeq" id="WP_053370140.1">
    <property type="nucleotide sequence ID" value="NZ_KQ435289.1"/>
</dbReference>
<name>A0A0M0F9H0_CELCE</name>
<feature type="domain" description="Polysaccharide pyruvyl transferase" evidence="1">
    <location>
        <begin position="24"/>
        <end position="322"/>
    </location>
</feature>
<keyword evidence="3" id="KW-1185">Reference proteome</keyword>
<sequence>MTATRSTDGPTVRVGLWGVFGTGNFGNEATLSALLQRFAPAPLVPVVLCERPDEARARHGVEAVALGPVVERSRAGRWGRLVGTARDRAGLLVGAVRTVRDLDAVVLAGTGCFERLGSGAWGVPYEIWALSLAARLRRRPFVVLDVGAETSPRATARAFVRSAARSARYRSFRDESSRSSMVAIGAAAPDDVVATDLAFGLDLRSAPPPAAERSLVLGVMAYRGRDDSQGADPEAAYRARVLRLVRLLDEAGWHVTLVGGDDVDLGFARSLEGLPPHVAVVEARTPEELVALTGRAVVTVATRYHSVIMSLLAGTPVVSIGYGEKHRAALLQLGLEDTHRDVETFDPVEVVAMVEDQARRHDEIRARIASGVADARERLDAQWPAVEDVLLARRTRRTVAA</sequence>
<gene>
    <name evidence="2" type="ORF">M768_08360</name>
</gene>
<evidence type="ECO:0000313" key="3">
    <source>
        <dbReference type="Proteomes" id="UP000037387"/>
    </source>
</evidence>
<dbReference type="PANTHER" id="PTHR36836">
    <property type="entry name" value="COLANIC ACID BIOSYNTHESIS PROTEIN WCAK"/>
    <property type="match status" value="1"/>
</dbReference>
<protein>
    <recommendedName>
        <fullName evidence="1">Polysaccharide pyruvyl transferase domain-containing protein</fullName>
    </recommendedName>
</protein>